<reference evidence="4 5" key="1">
    <citation type="journal article" date="2019" name="Int. J. Syst. Evol. Microbiol.">
        <title>The Global Catalogue of Microorganisms (GCM) 10K type strain sequencing project: providing services to taxonomists for standard genome sequencing and annotation.</title>
        <authorList>
            <consortium name="The Broad Institute Genomics Platform"/>
            <consortium name="The Broad Institute Genome Sequencing Center for Infectious Disease"/>
            <person name="Wu L."/>
            <person name="Ma J."/>
        </authorList>
    </citation>
    <scope>NUCLEOTIDE SEQUENCE [LARGE SCALE GENOMIC DNA]</scope>
    <source>
        <strain evidence="4 5">JCM 8201</strain>
    </source>
</reference>
<dbReference type="Gene3D" id="3.40.50.300">
    <property type="entry name" value="P-loop containing nucleotide triphosphate hydrolases"/>
    <property type="match status" value="1"/>
</dbReference>
<sequence>MRFLRISGKVSYGLISVAVLPALINIVTGGTLLPEVLPWVAVAVVVPLVIAVQIATDWKAGRSEEALIPHASNLRDRNPHFSGRAELLDDLRASLGRGVVALVAQPKQALHGMPGIGKTEVALEYAHRHYAAGDYDIVWWIAAEDSEQIPRQLGTLCWKLDLPVGDAEDKVSAAFSVLDRRERWLLVYDNVRSEQEIARYLPGSSRGHLVLTSRNASWSPSTNALRVDVFTADEARDFLDKSIPGQIDDDLDALAEELGRLPLALDQASSFIRRRDITIETYLRLYKSNPADVLDSGDVANYPRSVLVTYAMALAELREKSQAALQFLWLCSFLAPDGIPESLLEHAAPVLPQPLRAVAANELARLNLYGLLADYSLIRRQEGGVLGVHRLVQQITRERIPPGHRGRWLFKAAEALNLTGRKDPELRTALIAHRREVSRHQAVV</sequence>
<accession>A0ABN3UEZ9</accession>
<dbReference type="Pfam" id="PF25000">
    <property type="entry name" value="DUF7779"/>
    <property type="match status" value="1"/>
</dbReference>
<dbReference type="InterPro" id="IPR002182">
    <property type="entry name" value="NB-ARC"/>
</dbReference>
<dbReference type="InterPro" id="IPR027417">
    <property type="entry name" value="P-loop_NTPase"/>
</dbReference>
<dbReference type="SUPFAM" id="SSF52540">
    <property type="entry name" value="P-loop containing nucleoside triphosphate hydrolases"/>
    <property type="match status" value="1"/>
</dbReference>
<feature type="domain" description="DUF7779" evidence="3">
    <location>
        <begin position="318"/>
        <end position="402"/>
    </location>
</feature>
<keyword evidence="1" id="KW-0472">Membrane</keyword>
<dbReference type="Proteomes" id="UP001501842">
    <property type="component" value="Unassembled WGS sequence"/>
</dbReference>
<name>A0ABN3UEZ9_9ACTN</name>
<evidence type="ECO:0000313" key="4">
    <source>
        <dbReference type="EMBL" id="GAA2731394.1"/>
    </source>
</evidence>
<evidence type="ECO:0008006" key="6">
    <source>
        <dbReference type="Google" id="ProtNLM"/>
    </source>
</evidence>
<keyword evidence="1" id="KW-1133">Transmembrane helix</keyword>
<protein>
    <recommendedName>
        <fullName evidence="6">NB-ARC domain-containing protein</fullName>
    </recommendedName>
</protein>
<comment type="caution">
    <text evidence="4">The sequence shown here is derived from an EMBL/GenBank/DDBJ whole genome shotgun (WGS) entry which is preliminary data.</text>
</comment>
<gene>
    <name evidence="4" type="ORF">GCM10010439_46720</name>
</gene>
<dbReference type="RefSeq" id="WP_344452799.1">
    <property type="nucleotide sequence ID" value="NZ_BAAATZ010000019.1"/>
</dbReference>
<evidence type="ECO:0000259" key="2">
    <source>
        <dbReference type="Pfam" id="PF00931"/>
    </source>
</evidence>
<dbReference type="InterPro" id="IPR056681">
    <property type="entry name" value="DUF7779"/>
</dbReference>
<feature type="domain" description="NB-ARC" evidence="2">
    <location>
        <begin position="109"/>
        <end position="241"/>
    </location>
</feature>
<dbReference type="NCBIfam" id="NF040586">
    <property type="entry name" value="FxSxx_TPR"/>
    <property type="match status" value="1"/>
</dbReference>
<dbReference type="Pfam" id="PF00931">
    <property type="entry name" value="NB-ARC"/>
    <property type="match status" value="1"/>
</dbReference>
<dbReference type="PANTHER" id="PTHR35205">
    <property type="entry name" value="NB-ARC AND TPR DOMAIN PROTEIN"/>
    <property type="match status" value="1"/>
</dbReference>
<evidence type="ECO:0000313" key="5">
    <source>
        <dbReference type="Proteomes" id="UP001501842"/>
    </source>
</evidence>
<keyword evidence="5" id="KW-1185">Reference proteome</keyword>
<evidence type="ECO:0000256" key="1">
    <source>
        <dbReference type="SAM" id="Phobius"/>
    </source>
</evidence>
<keyword evidence="1" id="KW-0812">Transmembrane</keyword>
<dbReference type="PANTHER" id="PTHR35205:SF1">
    <property type="entry name" value="ZU5 DOMAIN-CONTAINING PROTEIN"/>
    <property type="match status" value="1"/>
</dbReference>
<proteinExistence type="predicted"/>
<organism evidence="4 5">
    <name type="scientific">Actinocorallia aurantiaca</name>
    <dbReference type="NCBI Taxonomy" id="46204"/>
    <lineage>
        <taxon>Bacteria</taxon>
        <taxon>Bacillati</taxon>
        <taxon>Actinomycetota</taxon>
        <taxon>Actinomycetes</taxon>
        <taxon>Streptosporangiales</taxon>
        <taxon>Thermomonosporaceae</taxon>
        <taxon>Actinocorallia</taxon>
    </lineage>
</organism>
<evidence type="ECO:0000259" key="3">
    <source>
        <dbReference type="Pfam" id="PF25000"/>
    </source>
</evidence>
<dbReference type="EMBL" id="BAAATZ010000019">
    <property type="protein sequence ID" value="GAA2731394.1"/>
    <property type="molecule type" value="Genomic_DNA"/>
</dbReference>
<feature type="transmembrane region" description="Helical" evidence="1">
    <location>
        <begin position="12"/>
        <end position="30"/>
    </location>
</feature>